<proteinExistence type="predicted"/>
<comment type="caution">
    <text evidence="2">The sequence shown here is derived from an EMBL/GenBank/DDBJ whole genome shotgun (WGS) entry which is preliminary data.</text>
</comment>
<accession>A0ABS9MUV7</accession>
<protein>
    <submittedName>
        <fullName evidence="2">DUF1801 domain-containing protein</fullName>
    </submittedName>
</protein>
<evidence type="ECO:0000313" key="2">
    <source>
        <dbReference type="EMBL" id="MCG5441481.1"/>
    </source>
</evidence>
<dbReference type="Proteomes" id="UP001201629">
    <property type="component" value="Unassembled WGS sequence"/>
</dbReference>
<dbReference type="SUPFAM" id="SSF159888">
    <property type="entry name" value="YdhG-like"/>
    <property type="match status" value="1"/>
</dbReference>
<evidence type="ECO:0000259" key="1">
    <source>
        <dbReference type="Pfam" id="PF08818"/>
    </source>
</evidence>
<reference evidence="2 3" key="1">
    <citation type="submission" date="2022-01" db="EMBL/GenBank/DDBJ databases">
        <authorList>
            <person name="Riesco R."/>
            <person name="Trujillo M.E."/>
        </authorList>
    </citation>
    <scope>NUCLEOTIDE SEQUENCE [LARGE SCALE GENOMIC DNA]</scope>
    <source>
        <strain evidence="2 3">NIE79</strain>
    </source>
</reference>
<organism evidence="2 3">
    <name type="scientific">Micromonospora trifolii</name>
    <dbReference type="NCBI Taxonomy" id="2911208"/>
    <lineage>
        <taxon>Bacteria</taxon>
        <taxon>Bacillati</taxon>
        <taxon>Actinomycetota</taxon>
        <taxon>Actinomycetes</taxon>
        <taxon>Micromonosporales</taxon>
        <taxon>Micromonosporaceae</taxon>
        <taxon>Micromonospora</taxon>
    </lineage>
</organism>
<gene>
    <name evidence="2" type="ORF">NIE79_001606</name>
</gene>
<dbReference type="EMBL" id="JAKKFD010000002">
    <property type="protein sequence ID" value="MCG5441481.1"/>
    <property type="molecule type" value="Genomic_DNA"/>
</dbReference>
<dbReference type="InterPro" id="IPR014922">
    <property type="entry name" value="YdhG-like"/>
</dbReference>
<dbReference type="RefSeq" id="WP_238676898.1">
    <property type="nucleotide sequence ID" value="NZ_JAKKFD010000002.1"/>
</dbReference>
<evidence type="ECO:0000313" key="3">
    <source>
        <dbReference type="Proteomes" id="UP001201629"/>
    </source>
</evidence>
<name>A0ABS9MUV7_9ACTN</name>
<feature type="domain" description="YdhG-like" evidence="1">
    <location>
        <begin position="28"/>
        <end position="134"/>
    </location>
</feature>
<keyword evidence="3" id="KW-1185">Reference proteome</keyword>
<sequence>MATAKQPAAVPTVISVDDFLAGNPDERRRADAGRLRAIMGELTGEPAVMWGASIVGFGSYHYTYESGRSGDAPLVGFSPRRQNLVLYLTGGGLEERDAALLARLGPHREGKGCIYLRRLDDVDESVLRQLIERTVEVHRGVDRASRG</sequence>
<dbReference type="Pfam" id="PF08818">
    <property type="entry name" value="DUF1801"/>
    <property type="match status" value="1"/>
</dbReference>